<name>A0A6B1DTI1_9CHLR</name>
<dbReference type="PANTHER" id="PTHR31118">
    <property type="entry name" value="CYCLASE-LIKE PROTEIN 2"/>
    <property type="match status" value="1"/>
</dbReference>
<dbReference type="Pfam" id="PF04199">
    <property type="entry name" value="Cyclase"/>
    <property type="match status" value="1"/>
</dbReference>
<protein>
    <submittedName>
        <fullName evidence="1">Cyclase family protein</fullName>
    </submittedName>
</protein>
<dbReference type="InterPro" id="IPR007325">
    <property type="entry name" value="KFase/CYL"/>
</dbReference>
<organism evidence="1">
    <name type="scientific">Caldilineaceae bacterium SB0662_bin_9</name>
    <dbReference type="NCBI Taxonomy" id="2605258"/>
    <lineage>
        <taxon>Bacteria</taxon>
        <taxon>Bacillati</taxon>
        <taxon>Chloroflexota</taxon>
        <taxon>Caldilineae</taxon>
        <taxon>Caldilineales</taxon>
        <taxon>Caldilineaceae</taxon>
    </lineage>
</organism>
<dbReference type="PANTHER" id="PTHR31118:SF12">
    <property type="entry name" value="CYCLASE-LIKE PROTEIN 2"/>
    <property type="match status" value="1"/>
</dbReference>
<comment type="caution">
    <text evidence="1">The sequence shown here is derived from an EMBL/GenBank/DDBJ whole genome shotgun (WGS) entry which is preliminary data.</text>
</comment>
<accession>A0A6B1DTI1</accession>
<evidence type="ECO:0000313" key="1">
    <source>
        <dbReference type="EMBL" id="MYD89992.1"/>
    </source>
</evidence>
<dbReference type="EMBL" id="VXPY01000040">
    <property type="protein sequence ID" value="MYD89992.1"/>
    <property type="molecule type" value="Genomic_DNA"/>
</dbReference>
<sequence length="240" mass="26871">MGHRLIELSMEVHKGMVIYPGNVPPAINVYYSHEEYAKETGADKYGVEHCNNGVILMGDHIGTHMDSWFHCNPNAPGAAEAIPLEYCYGNGVVLNLTHKGPGEEILVEDIEAALDEINHEVQPLDIILLRTDASKQRHSPNYLKDHPGMTKEAVHWLLDRGVMMMGIDAIGFDPPIDAMFERGKLWEAHRVMREREYYHIENLINLDQIPEPTGFTFSALPIKLRGATAAPVRAVAIIND</sequence>
<reference evidence="1" key="1">
    <citation type="submission" date="2019-09" db="EMBL/GenBank/DDBJ databases">
        <title>Characterisation of the sponge microbiome using genome-centric metagenomics.</title>
        <authorList>
            <person name="Engelberts J.P."/>
            <person name="Robbins S.J."/>
            <person name="De Goeij J.M."/>
            <person name="Aranda M."/>
            <person name="Bell S.C."/>
            <person name="Webster N.S."/>
        </authorList>
    </citation>
    <scope>NUCLEOTIDE SEQUENCE</scope>
    <source>
        <strain evidence="1">SB0662_bin_9</strain>
    </source>
</reference>
<dbReference type="InterPro" id="IPR037175">
    <property type="entry name" value="KFase_sf"/>
</dbReference>
<gene>
    <name evidence="1" type="ORF">F4Y08_06585</name>
</gene>
<proteinExistence type="predicted"/>
<dbReference type="SUPFAM" id="SSF102198">
    <property type="entry name" value="Putative cyclase"/>
    <property type="match status" value="1"/>
</dbReference>
<dbReference type="GO" id="GO:0019441">
    <property type="term" value="P:L-tryptophan catabolic process to kynurenine"/>
    <property type="evidence" value="ECO:0007669"/>
    <property type="project" value="InterPro"/>
</dbReference>
<dbReference type="AlphaFoldDB" id="A0A6B1DTI1"/>
<dbReference type="Gene3D" id="3.50.30.50">
    <property type="entry name" value="Putative cyclase"/>
    <property type="match status" value="1"/>
</dbReference>
<dbReference type="GO" id="GO:0004061">
    <property type="term" value="F:arylformamidase activity"/>
    <property type="evidence" value="ECO:0007669"/>
    <property type="project" value="InterPro"/>
</dbReference>